<reference evidence="7 8" key="1">
    <citation type="submission" date="2017-02" db="EMBL/GenBank/DDBJ databases">
        <authorList>
            <person name="Peterson S.W."/>
        </authorList>
    </citation>
    <scope>NUCLEOTIDE SEQUENCE [LARGE SCALE GENOMIC DNA]</scope>
    <source>
        <strain evidence="7 8">CECT 9189</strain>
    </source>
</reference>
<dbReference type="InterPro" id="IPR000620">
    <property type="entry name" value="EamA_dom"/>
</dbReference>
<dbReference type="Proteomes" id="UP000191116">
    <property type="component" value="Unassembled WGS sequence"/>
</dbReference>
<dbReference type="SUPFAM" id="SSF103481">
    <property type="entry name" value="Multidrug resistance efflux transporter EmrE"/>
    <property type="match status" value="1"/>
</dbReference>
<evidence type="ECO:0000256" key="2">
    <source>
        <dbReference type="ARBA" id="ARBA00022692"/>
    </source>
</evidence>
<dbReference type="PANTHER" id="PTHR32322:SF9">
    <property type="entry name" value="AMINO-ACID METABOLITE EFFLUX PUMP-RELATED"/>
    <property type="match status" value="1"/>
</dbReference>
<feature type="transmembrane region" description="Helical" evidence="5">
    <location>
        <begin position="69"/>
        <end position="88"/>
    </location>
</feature>
<keyword evidence="2 5" id="KW-0812">Transmembrane</keyword>
<dbReference type="GO" id="GO:0016020">
    <property type="term" value="C:membrane"/>
    <property type="evidence" value="ECO:0007669"/>
    <property type="project" value="UniProtKB-SubCell"/>
</dbReference>
<feature type="transmembrane region" description="Helical" evidence="5">
    <location>
        <begin position="218"/>
        <end position="236"/>
    </location>
</feature>
<protein>
    <submittedName>
        <fullName evidence="7">Putative inner membrane transporter YhbE</fullName>
    </submittedName>
</protein>
<keyword evidence="4 5" id="KW-0472">Membrane</keyword>
<evidence type="ECO:0000313" key="8">
    <source>
        <dbReference type="Proteomes" id="UP000191116"/>
    </source>
</evidence>
<dbReference type="Gene3D" id="1.10.3730.20">
    <property type="match status" value="1"/>
</dbReference>
<name>A0A1T4TF35_9GAMM</name>
<feature type="transmembrane region" description="Helical" evidence="5">
    <location>
        <begin position="188"/>
        <end position="206"/>
    </location>
</feature>
<organism evidence="7 8">
    <name type="scientific">Photobacterium toruni</name>
    <dbReference type="NCBI Taxonomy" id="1935446"/>
    <lineage>
        <taxon>Bacteria</taxon>
        <taxon>Pseudomonadati</taxon>
        <taxon>Pseudomonadota</taxon>
        <taxon>Gammaproteobacteria</taxon>
        <taxon>Vibrionales</taxon>
        <taxon>Vibrionaceae</taxon>
        <taxon>Photobacterium</taxon>
    </lineage>
</organism>
<evidence type="ECO:0000256" key="4">
    <source>
        <dbReference type="ARBA" id="ARBA00023136"/>
    </source>
</evidence>
<evidence type="ECO:0000313" key="7">
    <source>
        <dbReference type="EMBL" id="SKA39052.1"/>
    </source>
</evidence>
<feature type="transmembrane region" description="Helical" evidence="5">
    <location>
        <begin position="282"/>
        <end position="304"/>
    </location>
</feature>
<feature type="domain" description="EamA" evidence="6">
    <location>
        <begin position="8"/>
        <end position="143"/>
    </location>
</feature>
<dbReference type="RefSeq" id="WP_080174951.1">
    <property type="nucleotide sequence ID" value="NZ_AP024854.1"/>
</dbReference>
<feature type="domain" description="EamA" evidence="6">
    <location>
        <begin position="159"/>
        <end position="266"/>
    </location>
</feature>
<evidence type="ECO:0000256" key="3">
    <source>
        <dbReference type="ARBA" id="ARBA00022989"/>
    </source>
</evidence>
<dbReference type="AlphaFoldDB" id="A0A1T4TF35"/>
<dbReference type="InterPro" id="IPR050638">
    <property type="entry name" value="AA-Vitamin_Transporters"/>
</dbReference>
<keyword evidence="3 5" id="KW-1133">Transmembrane helix</keyword>
<comment type="subcellular location">
    <subcellularLocation>
        <location evidence="1">Membrane</location>
        <topology evidence="1">Multi-pass membrane protein</topology>
    </subcellularLocation>
</comment>
<evidence type="ECO:0000256" key="1">
    <source>
        <dbReference type="ARBA" id="ARBA00004141"/>
    </source>
</evidence>
<dbReference type="Pfam" id="PF00892">
    <property type="entry name" value="EamA"/>
    <property type="match status" value="2"/>
</dbReference>
<dbReference type="InterPro" id="IPR037185">
    <property type="entry name" value="EmrE-like"/>
</dbReference>
<feature type="transmembrane region" description="Helical" evidence="5">
    <location>
        <begin position="129"/>
        <end position="148"/>
    </location>
</feature>
<dbReference type="EMBL" id="FUWP01000010">
    <property type="protein sequence ID" value="SKA39052.1"/>
    <property type="molecule type" value="Genomic_DNA"/>
</dbReference>
<evidence type="ECO:0000259" key="6">
    <source>
        <dbReference type="Pfam" id="PF00892"/>
    </source>
</evidence>
<feature type="transmembrane region" description="Helical" evidence="5">
    <location>
        <begin position="154"/>
        <end position="176"/>
    </location>
</feature>
<sequence length="308" mass="33734">MIDRGPMMGFFLAMTTAIFWGALPIAMKQAVEVMDPFTIVWYRFITAAFGLGLFLAWRKQLPIISNLGRMSCVVLVIASLGLAGNFVLYNSSLKYLNPPVVQVIIQLAPVMLLVSSAWVFKEKLGRHQVVGVIALISGLILFFNERLIELFTSFSGYTVGVSLAVAAALVWVVYGLAQKWLLRQFSSAQILLMIYIICAVILTPMAQPQQILTMDNRQLGMLLFCCVNTLVGYGAFAEAMARWQASQVSAVITLTPLFTILFVDLASLAWPQYVATVSLNVWGYLGAMVVVGGAVCCAIGHKFISPSK</sequence>
<accession>A0A1T4TF35</accession>
<evidence type="ECO:0000256" key="5">
    <source>
        <dbReference type="SAM" id="Phobius"/>
    </source>
</evidence>
<feature type="transmembrane region" description="Helical" evidence="5">
    <location>
        <begin position="7"/>
        <end position="27"/>
    </location>
</feature>
<feature type="transmembrane region" description="Helical" evidence="5">
    <location>
        <begin position="39"/>
        <end position="57"/>
    </location>
</feature>
<dbReference type="OrthoDB" id="8479066at2"/>
<gene>
    <name evidence="7" type="primary">yhbE_2</name>
    <name evidence="7" type="ORF">CZ814_02145</name>
</gene>
<feature type="transmembrane region" description="Helical" evidence="5">
    <location>
        <begin position="100"/>
        <end position="120"/>
    </location>
</feature>
<feature type="transmembrane region" description="Helical" evidence="5">
    <location>
        <begin position="248"/>
        <end position="270"/>
    </location>
</feature>
<proteinExistence type="predicted"/>
<dbReference type="PANTHER" id="PTHR32322">
    <property type="entry name" value="INNER MEMBRANE TRANSPORTER"/>
    <property type="match status" value="1"/>
</dbReference>